<organism evidence="5 6">
    <name type="scientific">Glycomyces luteolus</name>
    <dbReference type="NCBI Taxonomy" id="2670330"/>
    <lineage>
        <taxon>Bacteria</taxon>
        <taxon>Bacillati</taxon>
        <taxon>Actinomycetota</taxon>
        <taxon>Actinomycetes</taxon>
        <taxon>Glycomycetales</taxon>
        <taxon>Glycomycetaceae</taxon>
        <taxon>Glycomyces</taxon>
    </lineage>
</organism>
<evidence type="ECO:0000256" key="3">
    <source>
        <dbReference type="ARBA" id="ARBA00023163"/>
    </source>
</evidence>
<dbReference type="InterPro" id="IPR016032">
    <property type="entry name" value="Sig_transdc_resp-reg_C-effctor"/>
</dbReference>
<dbReference type="PRINTS" id="PR00038">
    <property type="entry name" value="HTHLUXR"/>
</dbReference>
<evidence type="ECO:0000259" key="4">
    <source>
        <dbReference type="PROSITE" id="PS50043"/>
    </source>
</evidence>
<dbReference type="AlphaFoldDB" id="A0A9X3PCT4"/>
<dbReference type="RefSeq" id="WP_270112805.1">
    <property type="nucleotide sequence ID" value="NZ_JAPZVP010000027.1"/>
</dbReference>
<evidence type="ECO:0000313" key="6">
    <source>
        <dbReference type="Proteomes" id="UP001146067"/>
    </source>
</evidence>
<dbReference type="Proteomes" id="UP001146067">
    <property type="component" value="Unassembled WGS sequence"/>
</dbReference>
<protein>
    <submittedName>
        <fullName evidence="5">Helix-turn-helix transcriptional regulator</fullName>
    </submittedName>
</protein>
<reference evidence="5" key="1">
    <citation type="submission" date="2022-12" db="EMBL/GenBank/DDBJ databases">
        <title>Gycomyces niveus sp.nov.,a novel actinomycete isolated from soil in Shouguan.</title>
        <authorList>
            <person name="Yang X."/>
        </authorList>
    </citation>
    <scope>NUCLEOTIDE SEQUENCE</scope>
    <source>
        <strain evidence="5">NEAU-A15</strain>
    </source>
</reference>
<dbReference type="GO" id="GO:0006355">
    <property type="term" value="P:regulation of DNA-templated transcription"/>
    <property type="evidence" value="ECO:0007669"/>
    <property type="project" value="InterPro"/>
</dbReference>
<evidence type="ECO:0000256" key="2">
    <source>
        <dbReference type="ARBA" id="ARBA00023125"/>
    </source>
</evidence>
<dbReference type="PROSITE" id="PS50043">
    <property type="entry name" value="HTH_LUXR_2"/>
    <property type="match status" value="1"/>
</dbReference>
<keyword evidence="6" id="KW-1185">Reference proteome</keyword>
<dbReference type="EMBL" id="JAPZVP010000027">
    <property type="protein sequence ID" value="MDA1362722.1"/>
    <property type="molecule type" value="Genomic_DNA"/>
</dbReference>
<evidence type="ECO:0000256" key="1">
    <source>
        <dbReference type="ARBA" id="ARBA00023015"/>
    </source>
</evidence>
<dbReference type="PANTHER" id="PTHR44688">
    <property type="entry name" value="DNA-BINDING TRANSCRIPTIONAL ACTIVATOR DEVR_DOSR"/>
    <property type="match status" value="1"/>
</dbReference>
<keyword evidence="2" id="KW-0238">DNA-binding</keyword>
<proteinExistence type="predicted"/>
<evidence type="ECO:0000313" key="5">
    <source>
        <dbReference type="EMBL" id="MDA1362722.1"/>
    </source>
</evidence>
<feature type="domain" description="HTH luxR-type" evidence="4">
    <location>
        <begin position="28"/>
        <end position="95"/>
    </location>
</feature>
<gene>
    <name evidence="5" type="ORF">O1R50_24085</name>
</gene>
<dbReference type="PANTHER" id="PTHR44688:SF16">
    <property type="entry name" value="DNA-BINDING TRANSCRIPTIONAL ACTIVATOR DEVR_DOSR"/>
    <property type="match status" value="1"/>
</dbReference>
<dbReference type="InterPro" id="IPR000792">
    <property type="entry name" value="Tscrpt_reg_LuxR_C"/>
</dbReference>
<keyword evidence="1" id="KW-0805">Transcription regulation</keyword>
<dbReference type="SMART" id="SM00421">
    <property type="entry name" value="HTH_LUXR"/>
    <property type="match status" value="1"/>
</dbReference>
<dbReference type="InterPro" id="IPR036388">
    <property type="entry name" value="WH-like_DNA-bd_sf"/>
</dbReference>
<dbReference type="SUPFAM" id="SSF46894">
    <property type="entry name" value="C-terminal effector domain of the bipartite response regulators"/>
    <property type="match status" value="1"/>
</dbReference>
<accession>A0A9X3PCT4</accession>
<dbReference type="GO" id="GO:0003677">
    <property type="term" value="F:DNA binding"/>
    <property type="evidence" value="ECO:0007669"/>
    <property type="project" value="UniProtKB-KW"/>
</dbReference>
<dbReference type="Gene3D" id="1.10.10.10">
    <property type="entry name" value="Winged helix-like DNA-binding domain superfamily/Winged helix DNA-binding domain"/>
    <property type="match status" value="1"/>
</dbReference>
<keyword evidence="3" id="KW-0804">Transcription</keyword>
<sequence>MKFTTPNPSVVSSAQLSELSTVKVVRQSVERLALLSKRQREVLKLIAGGATNAQISNRLGIASPTVENHVKDLKYRLGVDSRCLLAVVGYFEVLRAVPGSPMNFNTPEFLDGRDNANTAESEVVAAIVDSEVGSEMALFVDR</sequence>
<dbReference type="CDD" id="cd06170">
    <property type="entry name" value="LuxR_C_like"/>
    <property type="match status" value="1"/>
</dbReference>
<comment type="caution">
    <text evidence="5">The sequence shown here is derived from an EMBL/GenBank/DDBJ whole genome shotgun (WGS) entry which is preliminary data.</text>
</comment>
<name>A0A9X3PCT4_9ACTN</name>
<dbReference type="Pfam" id="PF00196">
    <property type="entry name" value="GerE"/>
    <property type="match status" value="1"/>
</dbReference>